<dbReference type="RefSeq" id="WP_113822653.1">
    <property type="nucleotide sequence ID" value="NZ_QOCE01000013.1"/>
</dbReference>
<comment type="caution">
    <text evidence="2">The sequence shown here is derived from an EMBL/GenBank/DDBJ whole genome shotgun (WGS) entry which is preliminary data.</text>
</comment>
<gene>
    <name evidence="2" type="ORF">DS909_06565</name>
</gene>
<dbReference type="EMBL" id="QOCE01000013">
    <property type="protein sequence ID" value="RBW58613.1"/>
    <property type="molecule type" value="Genomic_DNA"/>
</dbReference>
<proteinExistence type="predicted"/>
<dbReference type="InterPro" id="IPR036429">
    <property type="entry name" value="SpoA-like_sf"/>
</dbReference>
<dbReference type="SUPFAM" id="SSF101801">
    <property type="entry name" value="Surface presentation of antigens (SPOA)"/>
    <property type="match status" value="1"/>
</dbReference>
<name>A0A366X2D3_9RHOB</name>
<dbReference type="InterPro" id="IPR001543">
    <property type="entry name" value="FliN-like_C"/>
</dbReference>
<evidence type="ECO:0000313" key="3">
    <source>
        <dbReference type="Proteomes" id="UP000252706"/>
    </source>
</evidence>
<keyword evidence="2" id="KW-0969">Cilium</keyword>
<sequence length="385" mass="41295">MDADTLSILARKVALAQDDGQDSKRSILRALRLSLARAADDTFDLAMSVIGATQARRSAETLAAGVAEDRLYLLLLGPEDRMGAACVDRACLTAIIQQQTMGQVFEGAPSERAFTGTDAAMVAPLIDTILPRAADQCETLTDRRCLTGYEFCSRVEDSRALLLAMEADDYRTFDLTIEIAGGKAQGQITLILPDIPDLVEDMEESDGAEAGLRLDQSFGVMRADLQAVISRVRLPLSAFADMKPGDVLPLIGNKLDRTEILTIDGKQIALARLGQCRGVRAVRLNETKESDVVVEPYDAGFQAHGAASEKDALSTQGVDNLTHPDVIDHTDFVTAPDSEAVPQPASVGQEQPLFDMNSDLAAVEISQLAGLGEEEDAFPQMSPSS</sequence>
<dbReference type="Gene3D" id="2.30.330.10">
    <property type="entry name" value="SpoA-like"/>
    <property type="match status" value="1"/>
</dbReference>
<dbReference type="OrthoDB" id="7824563at2"/>
<feature type="domain" description="Flagellar motor switch protein FliN-like C-terminal" evidence="1">
    <location>
        <begin position="223"/>
        <end position="286"/>
    </location>
</feature>
<organism evidence="2 3">
    <name type="scientific">Phaeobacter gallaeciensis</name>
    <dbReference type="NCBI Taxonomy" id="60890"/>
    <lineage>
        <taxon>Bacteria</taxon>
        <taxon>Pseudomonadati</taxon>
        <taxon>Pseudomonadota</taxon>
        <taxon>Alphaproteobacteria</taxon>
        <taxon>Rhodobacterales</taxon>
        <taxon>Roseobacteraceae</taxon>
        <taxon>Phaeobacter</taxon>
    </lineage>
</organism>
<evidence type="ECO:0000313" key="2">
    <source>
        <dbReference type="EMBL" id="RBW58613.1"/>
    </source>
</evidence>
<reference evidence="2 3" key="1">
    <citation type="submission" date="2018-07" db="EMBL/GenBank/DDBJ databases">
        <title>Modular assembly of carbohydrate-degrading microbial communities in the ocean.</title>
        <authorList>
            <person name="Enke T.N."/>
            <person name="Datta M.S."/>
            <person name="Schwartzman J.A."/>
            <person name="Cermak N."/>
            <person name="Schmitz D.A."/>
            <person name="Barrere J."/>
            <person name="Cordero O.X."/>
        </authorList>
    </citation>
    <scope>NUCLEOTIDE SEQUENCE [LARGE SCALE GENOMIC DNA]</scope>
    <source>
        <strain evidence="2 3">C3M10</strain>
    </source>
</reference>
<keyword evidence="2" id="KW-0282">Flagellum</keyword>
<dbReference type="AlphaFoldDB" id="A0A366X2D3"/>
<dbReference type="Proteomes" id="UP000252706">
    <property type="component" value="Unassembled WGS sequence"/>
</dbReference>
<accession>A0A366X2D3</accession>
<evidence type="ECO:0000259" key="1">
    <source>
        <dbReference type="Pfam" id="PF01052"/>
    </source>
</evidence>
<protein>
    <submittedName>
        <fullName evidence="2">Flagellar motor switch protein FliM</fullName>
    </submittedName>
</protein>
<keyword evidence="2" id="KW-0966">Cell projection</keyword>
<dbReference type="Pfam" id="PF01052">
    <property type="entry name" value="FliMN_C"/>
    <property type="match status" value="1"/>
</dbReference>